<dbReference type="Pfam" id="PF18962">
    <property type="entry name" value="Por_Secre_tail"/>
    <property type="match status" value="1"/>
</dbReference>
<evidence type="ECO:0000256" key="3">
    <source>
        <dbReference type="ARBA" id="ARBA00022801"/>
    </source>
</evidence>
<dbReference type="OrthoDB" id="9792152at2"/>
<gene>
    <name evidence="6" type="ORF">HYN48_04965</name>
</gene>
<dbReference type="NCBIfam" id="TIGR04183">
    <property type="entry name" value="Por_Secre_tail"/>
    <property type="match status" value="1"/>
</dbReference>
<feature type="chain" id="PRO_5015559054" description="P/Homo B domain-containing protein" evidence="4">
    <location>
        <begin position="20"/>
        <end position="1091"/>
    </location>
</feature>
<evidence type="ECO:0000313" key="6">
    <source>
        <dbReference type="EMBL" id="AWA29490.1"/>
    </source>
</evidence>
<keyword evidence="7" id="KW-1185">Reference proteome</keyword>
<dbReference type="InterPro" id="IPR013783">
    <property type="entry name" value="Ig-like_fold"/>
</dbReference>
<keyword evidence="2 4" id="KW-0732">Signal</keyword>
<reference evidence="6 7" key="1">
    <citation type="submission" date="2018-04" db="EMBL/GenBank/DDBJ databases">
        <title>Genome sequencing of Flavobacterium sp. HYN0048.</title>
        <authorList>
            <person name="Yi H."/>
            <person name="Baek C."/>
        </authorList>
    </citation>
    <scope>NUCLEOTIDE SEQUENCE [LARGE SCALE GENOMIC DNA]</scope>
    <source>
        <strain evidence="6 7">HYN0048</strain>
    </source>
</reference>
<dbReference type="InterPro" id="IPR008979">
    <property type="entry name" value="Galactose-bd-like_sf"/>
</dbReference>
<evidence type="ECO:0000313" key="7">
    <source>
        <dbReference type="Proteomes" id="UP000244193"/>
    </source>
</evidence>
<organism evidence="6 7">
    <name type="scientific">Flavobacterium magnum</name>
    <dbReference type="NCBI Taxonomy" id="2162713"/>
    <lineage>
        <taxon>Bacteria</taxon>
        <taxon>Pseudomonadati</taxon>
        <taxon>Bacteroidota</taxon>
        <taxon>Flavobacteriia</taxon>
        <taxon>Flavobacteriales</taxon>
        <taxon>Flavobacteriaceae</taxon>
        <taxon>Flavobacterium</taxon>
    </lineage>
</organism>
<dbReference type="RefSeq" id="WP_108370074.1">
    <property type="nucleotide sequence ID" value="NZ_CP028811.1"/>
</dbReference>
<dbReference type="Gene3D" id="2.60.120.260">
    <property type="entry name" value="Galactose-binding domain-like"/>
    <property type="match status" value="1"/>
</dbReference>
<dbReference type="GO" id="GO:0006508">
    <property type="term" value="P:proteolysis"/>
    <property type="evidence" value="ECO:0007669"/>
    <property type="project" value="UniProtKB-KW"/>
</dbReference>
<dbReference type="GO" id="GO:0004252">
    <property type="term" value="F:serine-type endopeptidase activity"/>
    <property type="evidence" value="ECO:0007669"/>
    <property type="project" value="InterPro"/>
</dbReference>
<evidence type="ECO:0000256" key="4">
    <source>
        <dbReference type="SAM" id="SignalP"/>
    </source>
</evidence>
<protein>
    <recommendedName>
        <fullName evidence="5">P/Homo B domain-containing protein</fullName>
    </recommendedName>
</protein>
<dbReference type="InterPro" id="IPR026444">
    <property type="entry name" value="Secre_tail"/>
</dbReference>
<evidence type="ECO:0000256" key="1">
    <source>
        <dbReference type="ARBA" id="ARBA00022670"/>
    </source>
</evidence>
<dbReference type="InterPro" id="IPR024079">
    <property type="entry name" value="MetalloPept_cat_dom_sf"/>
</dbReference>
<dbReference type="Gene3D" id="2.60.40.10">
    <property type="entry name" value="Immunoglobulins"/>
    <property type="match status" value="2"/>
</dbReference>
<evidence type="ECO:0000259" key="5">
    <source>
        <dbReference type="PROSITE" id="PS51829"/>
    </source>
</evidence>
<dbReference type="Proteomes" id="UP000244193">
    <property type="component" value="Chromosome"/>
</dbReference>
<feature type="domain" description="P/Homo B" evidence="5">
    <location>
        <begin position="853"/>
        <end position="1004"/>
    </location>
</feature>
<name>A0A2S0RDX1_9FLAO</name>
<dbReference type="GO" id="GO:0008237">
    <property type="term" value="F:metallopeptidase activity"/>
    <property type="evidence" value="ECO:0007669"/>
    <property type="project" value="InterPro"/>
</dbReference>
<sequence>MKKIILFLIALLFTGSIFAQKKNAWQAADPSAFSGRETIRSGAYSENQQFFTFDLAAMKNMLANAPERFSGQSGVRISIPTVSGNMEEFLVWENSNFEPGLQAKYPDIRAYIGRGITDNTAKLYFSLAPEGIQTMILRADKGSEFIEPYTKDHTLYVLFDSNTRLNNSLPLVCSTEDKIINKQINSNPSVARSNNGVYKTMRLALSCTGEYGTYHGGAAGALAAMNATMTRVNGVYDIDLAVHLNMIANNNLIVYTNAATDGYSNAANMDNWNLELQAKLTSIIGNANYDIGHLFGASGGGGNAGCIGCVCDNPTNQVPEGKGSGITSPGDGVPMGDTFDIDYVAHEMGHQLGGTHSYSVDFEGSGTNVEPGSGSTIMGYAGITGSTTDVQLHSDDYFTYANIIQIQQNLATKTCPVSVALSNTPPTVDAGADYTIPKGTPFILTGSGTDAEGDVLEYTWEQNDNSNVATSGNSSIASATKTVGPTFRSFSPTASPIRYCPALNRVLSNNITSSFESVSNVARNLNFTLTARDNSLNGPQTNTDAMTITVSAAAGPFAVTAPNSVITWQAGSNQNVTWNVAGTTANNINTQFVDIYLSTNAGLTFNTLLASHVPNDGSETITVPNTPGTSNRIMVRANGNIFFDVSNSNFAISAPVATQSIAFTGDAGEQYKTACAQDASVNFIFDYFTLAGFSGTTTFSATGNPAGSTVSFNPTSATANGEITMSITGLANSAAGTYPITVTATSGAVTKTVNFYLQVQTIVTPVATTSPANLAVDQLTDLAFSWQTSPEAVSYVFELATDANFTNVIDTQNIEFAYYVAHGLMENTDYYWRVASDSGQCRSAYSPVSKFTTGSFDCNDYNSTTPVAIGTGGNITINSPLTITDNVLIRDLDVTVDITHSWISDLRVSLVSPSGTVLTMIANQCNVNPGVPNMSATFDDFGSTLVCGTDPAIAGTLRPLNPLSTFNNQSAQGTWTLRILDNQSGDGGSLNSWSMKICSATPLGIEDKPLFNFAVYPNPNNGSFTVQSDKLTSDKINMMVYDIRGRVIFQKDFAGSANFNETVQLDNVQAGVYLLSVADGQNKEVKRIVVQ</sequence>
<keyword evidence="3" id="KW-0378">Hydrolase</keyword>
<evidence type="ECO:0000256" key="2">
    <source>
        <dbReference type="ARBA" id="ARBA00022729"/>
    </source>
</evidence>
<dbReference type="AlphaFoldDB" id="A0A2S0RDX1"/>
<keyword evidence="1" id="KW-0645">Protease</keyword>
<dbReference type="KEGG" id="fmg:HYN48_04965"/>
<dbReference type="EMBL" id="CP028811">
    <property type="protein sequence ID" value="AWA29490.1"/>
    <property type="molecule type" value="Genomic_DNA"/>
</dbReference>
<dbReference type="InterPro" id="IPR002884">
    <property type="entry name" value="P_dom"/>
</dbReference>
<dbReference type="SUPFAM" id="SSF55486">
    <property type="entry name" value="Metalloproteases ('zincins'), catalytic domain"/>
    <property type="match status" value="1"/>
</dbReference>
<feature type="signal peptide" evidence="4">
    <location>
        <begin position="1"/>
        <end position="19"/>
    </location>
</feature>
<accession>A0A2S0RDX1</accession>
<dbReference type="Gene3D" id="3.40.390.10">
    <property type="entry name" value="Collagenase (Catalytic Domain)"/>
    <property type="match status" value="1"/>
</dbReference>
<dbReference type="Pfam" id="PF13583">
    <property type="entry name" value="Reprolysin_4"/>
    <property type="match status" value="1"/>
</dbReference>
<dbReference type="Pfam" id="PF01483">
    <property type="entry name" value="P_proprotein"/>
    <property type="match status" value="1"/>
</dbReference>
<dbReference type="PROSITE" id="PS51829">
    <property type="entry name" value="P_HOMO_B"/>
    <property type="match status" value="1"/>
</dbReference>
<proteinExistence type="predicted"/>
<dbReference type="SUPFAM" id="SSF49785">
    <property type="entry name" value="Galactose-binding domain-like"/>
    <property type="match status" value="1"/>
</dbReference>